<protein>
    <recommendedName>
        <fullName evidence="4">Integral membrane protein</fullName>
    </recommendedName>
</protein>
<organism evidence="2 3">
    <name type="scientific">Apilactobacillus apisilvae</name>
    <dbReference type="NCBI Taxonomy" id="2923364"/>
    <lineage>
        <taxon>Bacteria</taxon>
        <taxon>Bacillati</taxon>
        <taxon>Bacillota</taxon>
        <taxon>Bacilli</taxon>
        <taxon>Lactobacillales</taxon>
        <taxon>Lactobacillaceae</taxon>
        <taxon>Apilactobacillus</taxon>
    </lineage>
</organism>
<name>A0ABY4PJN0_9LACO</name>
<dbReference type="Proteomes" id="UP000831859">
    <property type="component" value="Chromosome"/>
</dbReference>
<feature type="transmembrane region" description="Helical" evidence="1">
    <location>
        <begin position="40"/>
        <end position="64"/>
    </location>
</feature>
<gene>
    <name evidence="2" type="ORF">MOO46_03695</name>
</gene>
<evidence type="ECO:0000313" key="2">
    <source>
        <dbReference type="EMBL" id="UQS85665.1"/>
    </source>
</evidence>
<keyword evidence="3" id="KW-1185">Reference proteome</keyword>
<sequence length="133" mass="15350">MNTIRIICKIWDALYGLVMAMFLPVSYFVLFAFMDAQIPMSVILIRNLVFLVGLIGFFIHYLLFKQGKNNGYRLKGAYWEMIVNIISGIYGMILMISVNTDIPMILMGILMLPIVISFFSFWNLSSVSKLRKF</sequence>
<keyword evidence="1" id="KW-0472">Membrane</keyword>
<accession>A0ABY4PJN0</accession>
<dbReference type="RefSeq" id="WP_249511629.1">
    <property type="nucleotide sequence ID" value="NZ_CP093362.1"/>
</dbReference>
<feature type="transmembrane region" description="Helical" evidence="1">
    <location>
        <begin position="104"/>
        <end position="124"/>
    </location>
</feature>
<evidence type="ECO:0008006" key="4">
    <source>
        <dbReference type="Google" id="ProtNLM"/>
    </source>
</evidence>
<dbReference type="EMBL" id="CP093362">
    <property type="protein sequence ID" value="UQS85665.1"/>
    <property type="molecule type" value="Genomic_DNA"/>
</dbReference>
<feature type="transmembrane region" description="Helical" evidence="1">
    <location>
        <begin position="12"/>
        <end position="34"/>
    </location>
</feature>
<reference evidence="2 3" key="1">
    <citation type="journal article" date="2022" name="Int. J. Syst. Evol. Microbiol.">
        <title>Apilactobacillus apisilvae sp. nov., Nicolia spurrieriana gen. nov. sp. nov., Bombilactobacillus folatiphilus sp. nov. and Bombilactobacillus thymidiniphilus sp. nov., four new lactic acid bacterial isolates from stingless bees Tetragonula carbonaria and Austroplebeia australis.</title>
        <authorList>
            <person name="Oliphant S.A."/>
            <person name="Watson-Haigh N.S."/>
            <person name="Sumby K.M."/>
            <person name="Gardner J."/>
            <person name="Groom S."/>
            <person name="Jiranek V."/>
        </authorList>
    </citation>
    <scope>NUCLEOTIDE SEQUENCE [LARGE SCALE GENOMIC DNA]</scope>
    <source>
        <strain evidence="2 3">SG5_A10</strain>
    </source>
</reference>
<proteinExistence type="predicted"/>
<feature type="transmembrane region" description="Helical" evidence="1">
    <location>
        <begin position="76"/>
        <end position="98"/>
    </location>
</feature>
<keyword evidence="1" id="KW-0812">Transmembrane</keyword>
<evidence type="ECO:0000256" key="1">
    <source>
        <dbReference type="SAM" id="Phobius"/>
    </source>
</evidence>
<evidence type="ECO:0000313" key="3">
    <source>
        <dbReference type="Proteomes" id="UP000831859"/>
    </source>
</evidence>
<keyword evidence="1" id="KW-1133">Transmembrane helix</keyword>